<dbReference type="Gene3D" id="3.40.50.300">
    <property type="entry name" value="P-loop containing nucleotide triphosphate hydrolases"/>
    <property type="match status" value="2"/>
</dbReference>
<dbReference type="GO" id="GO:0016301">
    <property type="term" value="F:kinase activity"/>
    <property type="evidence" value="ECO:0007669"/>
    <property type="project" value="InterPro"/>
</dbReference>
<protein>
    <recommendedName>
        <fullName evidence="1">AAA+ ATPase domain-containing protein</fullName>
    </recommendedName>
</protein>
<evidence type="ECO:0000313" key="2">
    <source>
        <dbReference type="EMBL" id="PRP75628.1"/>
    </source>
</evidence>
<dbReference type="STRING" id="1890364.A0A2P6MV86"/>
<dbReference type="InParanoid" id="A0A2P6MV86"/>
<dbReference type="GO" id="GO:0005524">
    <property type="term" value="F:ATP binding"/>
    <property type="evidence" value="ECO:0007669"/>
    <property type="project" value="InterPro"/>
</dbReference>
<dbReference type="InterPro" id="IPR006083">
    <property type="entry name" value="PRK/URK"/>
</dbReference>
<gene>
    <name evidence="2" type="ORF">PROFUN_07994</name>
</gene>
<dbReference type="InterPro" id="IPR003593">
    <property type="entry name" value="AAA+_ATPase"/>
</dbReference>
<dbReference type="AlphaFoldDB" id="A0A2P6MV86"/>
<dbReference type="PANTHER" id="PTHR10285">
    <property type="entry name" value="URIDINE KINASE"/>
    <property type="match status" value="1"/>
</dbReference>
<dbReference type="OrthoDB" id="6362633at2759"/>
<dbReference type="Pfam" id="PF00485">
    <property type="entry name" value="PRK"/>
    <property type="match status" value="1"/>
</dbReference>
<keyword evidence="3" id="KW-1185">Reference proteome</keyword>
<proteinExistence type="predicted"/>
<name>A0A2P6MV86_9EUKA</name>
<feature type="domain" description="AAA+ ATPase" evidence="1">
    <location>
        <begin position="23"/>
        <end position="163"/>
    </location>
</feature>
<evidence type="ECO:0000259" key="1">
    <source>
        <dbReference type="SMART" id="SM00382"/>
    </source>
</evidence>
<dbReference type="InterPro" id="IPR027417">
    <property type="entry name" value="P-loop_NTPase"/>
</dbReference>
<dbReference type="SUPFAM" id="SSF52540">
    <property type="entry name" value="P-loop containing nucleoside triphosphate hydrolases"/>
    <property type="match status" value="1"/>
</dbReference>
<organism evidence="2 3">
    <name type="scientific">Planoprotostelium fungivorum</name>
    <dbReference type="NCBI Taxonomy" id="1890364"/>
    <lineage>
        <taxon>Eukaryota</taxon>
        <taxon>Amoebozoa</taxon>
        <taxon>Evosea</taxon>
        <taxon>Variosea</taxon>
        <taxon>Cavosteliida</taxon>
        <taxon>Cavosteliaceae</taxon>
        <taxon>Planoprotostelium</taxon>
    </lineage>
</organism>
<dbReference type="Proteomes" id="UP000241769">
    <property type="component" value="Unassembled WGS sequence"/>
</dbReference>
<sequence>MEDEYKSLAEGIVKRWREKKSGQRYIIGIAGSPGSGKTTTAARIGQQLERLVPGSAVVLPMDGQLDEMSDPIEAHKRRGAPFTFWADGLITLLKKIKSDTDSQVLAPSFDHALKDPKEDDIVILPTHQIVIVEGNYILLNQEPWKRIQEELLDESIFISCDIDVAMSRLVQRHKQAWGVSPMKRHGRESNRTTI</sequence>
<reference evidence="2 3" key="1">
    <citation type="journal article" date="2018" name="Genome Biol. Evol.">
        <title>Multiple Roots of Fruiting Body Formation in Amoebozoa.</title>
        <authorList>
            <person name="Hillmann F."/>
            <person name="Forbes G."/>
            <person name="Novohradska S."/>
            <person name="Ferling I."/>
            <person name="Riege K."/>
            <person name="Groth M."/>
            <person name="Westermann M."/>
            <person name="Marz M."/>
            <person name="Spaller T."/>
            <person name="Winckler T."/>
            <person name="Schaap P."/>
            <person name="Glockner G."/>
        </authorList>
    </citation>
    <scope>NUCLEOTIDE SEQUENCE [LARGE SCALE GENOMIC DNA]</scope>
    <source>
        <strain evidence="2 3">Jena</strain>
    </source>
</reference>
<dbReference type="EMBL" id="MDYQ01000372">
    <property type="protein sequence ID" value="PRP75628.1"/>
    <property type="molecule type" value="Genomic_DNA"/>
</dbReference>
<dbReference type="SMART" id="SM00382">
    <property type="entry name" value="AAA"/>
    <property type="match status" value="1"/>
</dbReference>
<evidence type="ECO:0000313" key="3">
    <source>
        <dbReference type="Proteomes" id="UP000241769"/>
    </source>
</evidence>
<comment type="caution">
    <text evidence="2">The sequence shown here is derived from an EMBL/GenBank/DDBJ whole genome shotgun (WGS) entry which is preliminary data.</text>
</comment>
<dbReference type="FunCoup" id="A0A2P6MV86">
    <property type="interactions" value="133"/>
</dbReference>
<accession>A0A2P6MV86</accession>